<dbReference type="KEGG" id="psoj:PHYSODRAFT_496776"/>
<feature type="compositionally biased region" description="Acidic residues" evidence="1">
    <location>
        <begin position="210"/>
        <end position="223"/>
    </location>
</feature>
<dbReference type="RefSeq" id="XP_009524194.1">
    <property type="nucleotide sequence ID" value="XM_009525899.1"/>
</dbReference>
<feature type="region of interest" description="Disordered" evidence="1">
    <location>
        <begin position="40"/>
        <end position="111"/>
    </location>
</feature>
<name>G4Z3B4_PHYSP</name>
<evidence type="ECO:0000256" key="1">
    <source>
        <dbReference type="SAM" id="MobiDB-lite"/>
    </source>
</evidence>
<sequence>MRSFNSGGVCTYGLNSQAGYLFERNQNVLRQRSFGRARGFMGAPLKRSRDHDSDSSDEEALRYPPGHARRAVLDGIKRMRVSSPVQSPKSDVDSDMTDEEAATPRTTWRKSKAIVPAAPEAGKKRPLVFAPAEAVDLRWKMARQEEFLGREQHIEIPNDASCRAMVVFDPYQSMNLSTEPRVELVEDDRQPETDEWSESEEEHCVRFEELPSDNDEPVDMDVD</sequence>
<protein>
    <submittedName>
        <fullName evidence="2">Uncharacterized protein</fullName>
    </submittedName>
</protein>
<dbReference type="InParanoid" id="G4Z3B4"/>
<dbReference type="AlphaFoldDB" id="G4Z3B4"/>
<dbReference type="Proteomes" id="UP000002640">
    <property type="component" value="Unassembled WGS sequence"/>
</dbReference>
<accession>G4Z3B4</accession>
<evidence type="ECO:0000313" key="3">
    <source>
        <dbReference type="Proteomes" id="UP000002640"/>
    </source>
</evidence>
<feature type="region of interest" description="Disordered" evidence="1">
    <location>
        <begin position="185"/>
        <end position="223"/>
    </location>
</feature>
<dbReference type="EMBL" id="JH159153">
    <property type="protein sequence ID" value="EGZ21477.1"/>
    <property type="molecule type" value="Genomic_DNA"/>
</dbReference>
<organism evidence="2 3">
    <name type="scientific">Phytophthora sojae (strain P6497)</name>
    <name type="common">Soybean stem and root rot agent</name>
    <name type="synonym">Phytophthora megasperma f. sp. glycines</name>
    <dbReference type="NCBI Taxonomy" id="1094619"/>
    <lineage>
        <taxon>Eukaryota</taxon>
        <taxon>Sar</taxon>
        <taxon>Stramenopiles</taxon>
        <taxon>Oomycota</taxon>
        <taxon>Peronosporomycetes</taxon>
        <taxon>Peronosporales</taxon>
        <taxon>Peronosporaceae</taxon>
        <taxon>Phytophthora</taxon>
    </lineage>
</organism>
<evidence type="ECO:0000313" key="2">
    <source>
        <dbReference type="EMBL" id="EGZ21477.1"/>
    </source>
</evidence>
<keyword evidence="3" id="KW-1185">Reference proteome</keyword>
<dbReference type="OMA" id="TPRTTWR"/>
<proteinExistence type="predicted"/>
<gene>
    <name evidence="2" type="ORF">PHYSODRAFT_496776</name>
</gene>
<reference evidence="2 3" key="1">
    <citation type="journal article" date="2006" name="Science">
        <title>Phytophthora genome sequences uncover evolutionary origins and mechanisms of pathogenesis.</title>
        <authorList>
            <person name="Tyler B.M."/>
            <person name="Tripathy S."/>
            <person name="Zhang X."/>
            <person name="Dehal P."/>
            <person name="Jiang R.H."/>
            <person name="Aerts A."/>
            <person name="Arredondo F.D."/>
            <person name="Baxter L."/>
            <person name="Bensasson D."/>
            <person name="Beynon J.L."/>
            <person name="Chapman J."/>
            <person name="Damasceno C.M."/>
            <person name="Dorrance A.E."/>
            <person name="Dou D."/>
            <person name="Dickerman A.W."/>
            <person name="Dubchak I.L."/>
            <person name="Garbelotto M."/>
            <person name="Gijzen M."/>
            <person name="Gordon S.G."/>
            <person name="Govers F."/>
            <person name="Grunwald N.J."/>
            <person name="Huang W."/>
            <person name="Ivors K.L."/>
            <person name="Jones R.W."/>
            <person name="Kamoun S."/>
            <person name="Krampis K."/>
            <person name="Lamour K.H."/>
            <person name="Lee M.K."/>
            <person name="McDonald W.H."/>
            <person name="Medina M."/>
            <person name="Meijer H.J."/>
            <person name="Nordberg E.K."/>
            <person name="Maclean D.J."/>
            <person name="Ospina-Giraldo M.D."/>
            <person name="Morris P.F."/>
            <person name="Phuntumart V."/>
            <person name="Putnam N.H."/>
            <person name="Rash S."/>
            <person name="Rose J.K."/>
            <person name="Sakihama Y."/>
            <person name="Salamov A.A."/>
            <person name="Savidor A."/>
            <person name="Scheuring C.F."/>
            <person name="Smith B.M."/>
            <person name="Sobral B.W."/>
            <person name="Terry A."/>
            <person name="Torto-Alalibo T.A."/>
            <person name="Win J."/>
            <person name="Xu Z."/>
            <person name="Zhang H."/>
            <person name="Grigoriev I.V."/>
            <person name="Rokhsar D.S."/>
            <person name="Boore J.L."/>
        </authorList>
    </citation>
    <scope>NUCLEOTIDE SEQUENCE [LARGE SCALE GENOMIC DNA]</scope>
    <source>
        <strain evidence="2 3">P6497</strain>
    </source>
</reference>
<dbReference type="GeneID" id="20657359"/>